<dbReference type="PROSITE" id="PS51208">
    <property type="entry name" value="AUTOTRANSPORTER"/>
    <property type="match status" value="1"/>
</dbReference>
<feature type="chain" id="PRO_5017537176" evidence="6">
    <location>
        <begin position="25"/>
        <end position="684"/>
    </location>
</feature>
<feature type="active site" evidence="4">
    <location>
        <position position="366"/>
    </location>
</feature>
<feature type="active site" description="Nucleophile" evidence="4">
    <location>
        <position position="34"/>
    </location>
</feature>
<dbReference type="PIRSF" id="PIRSF037375">
    <property type="entry name" value="Autotrns_EstA"/>
    <property type="match status" value="1"/>
</dbReference>
<keyword evidence="3" id="KW-0378">Hydrolase</keyword>
<dbReference type="InterPro" id="IPR006315">
    <property type="entry name" value="OM_autotransptr_brl_dom"/>
</dbReference>
<feature type="region of interest" description="Disordered" evidence="5">
    <location>
        <begin position="73"/>
        <end position="102"/>
    </location>
</feature>
<dbReference type="SUPFAM" id="SSF52266">
    <property type="entry name" value="SGNH hydrolase"/>
    <property type="match status" value="1"/>
</dbReference>
<accession>A0A3D9UGN1</accession>
<dbReference type="Gene3D" id="3.40.50.1110">
    <property type="entry name" value="SGNH hydrolase"/>
    <property type="match status" value="1"/>
</dbReference>
<comment type="similarity">
    <text evidence="1">Belongs to the 'GDSL' lipolytic enzyme family.</text>
</comment>
<dbReference type="NCBIfam" id="TIGR01414">
    <property type="entry name" value="autotrans_barl"/>
    <property type="match status" value="1"/>
</dbReference>
<dbReference type="AlphaFoldDB" id="A0A3D9UGN1"/>
<dbReference type="Pfam" id="PF03797">
    <property type="entry name" value="Autotransporter"/>
    <property type="match status" value="1"/>
</dbReference>
<dbReference type="GO" id="GO:0016788">
    <property type="term" value="F:hydrolase activity, acting on ester bonds"/>
    <property type="evidence" value="ECO:0007669"/>
    <property type="project" value="InterPro"/>
</dbReference>
<dbReference type="GO" id="GO:0019867">
    <property type="term" value="C:outer membrane"/>
    <property type="evidence" value="ECO:0007669"/>
    <property type="project" value="InterPro"/>
</dbReference>
<dbReference type="InterPro" id="IPR017186">
    <property type="entry name" value="Lipase_autotranspt_EstA"/>
</dbReference>
<sequence>MKKAFLFTPALLALSISAVSNAYAYDKVYIFGDSLSDSGNNGRFTTDGKNKDKYPWLYNEYLAQTLTGKKLDPSKEKGTNYAEGGATAIDGMNPDNPKASTDSQLKKYYDDLKTHNKSLDPNAIYIHWIGGNDLTAALIAGQKNPSNAHGIVQKSANEAGAQIKYLADNGAGLVIAPTVPDVGTTPKLLEIVLGTGLATKLTPVLTEKMEKEGKSPDEIKATIEATIKNILHEVHTKINEATIPSDDGRNLALQKVFHDLSQMAKTYGLDPESVEKELTEKYKEASAGATKLTNDYNNQVENAINQSNGNILRADVNGLLREVISNPMIYGFGNNLGYACGVGKGANECESEQAGFDSSKEFIFSDSFHPSPLAHKILGQYIESIYIAPSQVMTLNQVNRAPVKGTRASLDGHLQQLRSSGNEHGKFGVFGGYSGSRNNTFTLGGDYQLTEGLLLGALYSNDKTERSSVSDFAYNGNAHVVTTYALWNVFSNAWLSGDLHHARINYDSLTRSIQLGEATRRESGSTTGKQWGARFAAGWDIPVAGVVTTSPIIQFAWDKGGVKGYRESGNNSTSMHFSDQNYTSKVGTLGWRVDTQLGRFNPYASVQFNHQFGDTHFKLRSAINSTKTSFVMDSGKQSKNWRQYTVGANANLFGNVRGFASVTRNEGSSQDPNYNFNLGINASF</sequence>
<keyword evidence="9" id="KW-1185">Reference proteome</keyword>
<dbReference type="SUPFAM" id="SSF103515">
    <property type="entry name" value="Autotransporter"/>
    <property type="match status" value="1"/>
</dbReference>
<evidence type="ECO:0000313" key="8">
    <source>
        <dbReference type="EMBL" id="REF28427.1"/>
    </source>
</evidence>
<feature type="signal peptide" evidence="6">
    <location>
        <begin position="1"/>
        <end position="24"/>
    </location>
</feature>
<dbReference type="PANTHER" id="PTHR45648:SF22">
    <property type="entry name" value="GDSL LIPASE_ACYLHYDROLASE FAMILY PROTEIN (AFU_ORTHOLOGUE AFUA_4G14700)"/>
    <property type="match status" value="1"/>
</dbReference>
<reference evidence="8 9" key="1">
    <citation type="submission" date="2018-08" db="EMBL/GenBank/DDBJ databases">
        <title>Genomic Encyclopedia of Archaeal and Bacterial Type Strains, Phase II (KMG-II): from individual species to whole genera.</title>
        <authorList>
            <person name="Goeker M."/>
        </authorList>
    </citation>
    <scope>NUCLEOTIDE SEQUENCE [LARGE SCALE GENOMIC DNA]</scope>
    <source>
        <strain evidence="8 9">DSM 17905</strain>
    </source>
</reference>
<evidence type="ECO:0000256" key="2">
    <source>
        <dbReference type="ARBA" id="ARBA00022729"/>
    </source>
</evidence>
<dbReference type="EMBL" id="QTUB01000001">
    <property type="protein sequence ID" value="REF28427.1"/>
    <property type="molecule type" value="Genomic_DNA"/>
</dbReference>
<dbReference type="RefSeq" id="WP_115827126.1">
    <property type="nucleotide sequence ID" value="NZ_QTUB01000001.1"/>
</dbReference>
<feature type="domain" description="Autotransporter" evidence="7">
    <location>
        <begin position="401"/>
        <end position="684"/>
    </location>
</feature>
<evidence type="ECO:0000256" key="1">
    <source>
        <dbReference type="ARBA" id="ARBA00008668"/>
    </source>
</evidence>
<comment type="caution">
    <text evidence="8">The sequence shown here is derived from an EMBL/GenBank/DDBJ whole genome shotgun (WGS) entry which is preliminary data.</text>
</comment>
<gene>
    <name evidence="8" type="ORF">BDD26_3327</name>
</gene>
<name>A0A3D9UGN1_9GAMM</name>
<evidence type="ECO:0000256" key="5">
    <source>
        <dbReference type="SAM" id="MobiDB-lite"/>
    </source>
</evidence>
<dbReference type="InterPro" id="IPR051058">
    <property type="entry name" value="GDSL_Est/Lipase"/>
</dbReference>
<dbReference type="PANTHER" id="PTHR45648">
    <property type="entry name" value="GDSL LIPASE/ACYLHYDROLASE FAMILY PROTEIN (AFU_ORTHOLOGUE AFUA_4G14700)"/>
    <property type="match status" value="1"/>
</dbReference>
<evidence type="ECO:0000313" key="9">
    <source>
        <dbReference type="Proteomes" id="UP000256294"/>
    </source>
</evidence>
<dbReference type="Gene3D" id="2.40.128.130">
    <property type="entry name" value="Autotransporter beta-domain"/>
    <property type="match status" value="1"/>
</dbReference>
<evidence type="ECO:0000256" key="4">
    <source>
        <dbReference type="PIRSR" id="PIRSR037375-1"/>
    </source>
</evidence>
<dbReference type="InterPro" id="IPR036514">
    <property type="entry name" value="SGNH_hydro_sf"/>
</dbReference>
<protein>
    <submittedName>
        <fullName evidence="8">Outer membrane lipase/esterase</fullName>
    </submittedName>
</protein>
<organism evidence="8 9">
    <name type="scientific">Xenorhabdus cabanillasii</name>
    <dbReference type="NCBI Taxonomy" id="351673"/>
    <lineage>
        <taxon>Bacteria</taxon>
        <taxon>Pseudomonadati</taxon>
        <taxon>Pseudomonadota</taxon>
        <taxon>Gammaproteobacteria</taxon>
        <taxon>Enterobacterales</taxon>
        <taxon>Morganellaceae</taxon>
        <taxon>Xenorhabdus</taxon>
    </lineage>
</organism>
<dbReference type="InterPro" id="IPR036709">
    <property type="entry name" value="Autotransporte_beta_dom_sf"/>
</dbReference>
<evidence type="ECO:0000259" key="7">
    <source>
        <dbReference type="PROSITE" id="PS51208"/>
    </source>
</evidence>
<dbReference type="SMART" id="SM00869">
    <property type="entry name" value="Autotransporter"/>
    <property type="match status" value="1"/>
</dbReference>
<keyword evidence="2 6" id="KW-0732">Signal</keyword>
<dbReference type="InterPro" id="IPR001087">
    <property type="entry name" value="GDSL"/>
</dbReference>
<proteinExistence type="inferred from homology"/>
<dbReference type="Pfam" id="PF00657">
    <property type="entry name" value="Lipase_GDSL"/>
    <property type="match status" value="1"/>
</dbReference>
<feature type="active site" evidence="4">
    <location>
        <position position="369"/>
    </location>
</feature>
<dbReference type="InterPro" id="IPR005546">
    <property type="entry name" value="Autotransporte_beta"/>
</dbReference>
<dbReference type="Proteomes" id="UP000256294">
    <property type="component" value="Unassembled WGS sequence"/>
</dbReference>
<evidence type="ECO:0000256" key="3">
    <source>
        <dbReference type="ARBA" id="ARBA00022801"/>
    </source>
</evidence>
<evidence type="ECO:0000256" key="6">
    <source>
        <dbReference type="SAM" id="SignalP"/>
    </source>
</evidence>